<feature type="chain" id="PRO_5011730080" evidence="2">
    <location>
        <begin position="23"/>
        <end position="309"/>
    </location>
</feature>
<dbReference type="InterPro" id="IPR032698">
    <property type="entry name" value="SirB1_N"/>
</dbReference>
<proteinExistence type="inferred from homology"/>
<dbReference type="OrthoDB" id="7605060at2"/>
<dbReference type="Pfam" id="PF13369">
    <property type="entry name" value="Transglut_core2"/>
    <property type="match status" value="1"/>
</dbReference>
<evidence type="ECO:0000259" key="3">
    <source>
        <dbReference type="Pfam" id="PF13369"/>
    </source>
</evidence>
<comment type="similarity">
    <text evidence="1">Belongs to the UPF0162 family.</text>
</comment>
<organism evidence="4 5">
    <name type="scientific">Salipiger marinus</name>
    <dbReference type="NCBI Taxonomy" id="555512"/>
    <lineage>
        <taxon>Bacteria</taxon>
        <taxon>Pseudomonadati</taxon>
        <taxon>Pseudomonadota</taxon>
        <taxon>Alphaproteobacteria</taxon>
        <taxon>Rhodobacterales</taxon>
        <taxon>Roseobacteraceae</taxon>
        <taxon>Salipiger</taxon>
    </lineage>
</organism>
<keyword evidence="2" id="KW-0732">Signal</keyword>
<feature type="domain" description="Protein SirB1 N-terminal" evidence="3">
    <location>
        <begin position="62"/>
        <end position="215"/>
    </location>
</feature>
<feature type="signal peptide" evidence="2">
    <location>
        <begin position="1"/>
        <end position="22"/>
    </location>
</feature>
<name>A0A1G8QAL9_9RHOB</name>
<dbReference type="EMBL" id="FNEJ01000015">
    <property type="protein sequence ID" value="SDJ01525.1"/>
    <property type="molecule type" value="Genomic_DNA"/>
</dbReference>
<evidence type="ECO:0000313" key="5">
    <source>
        <dbReference type="Proteomes" id="UP000199093"/>
    </source>
</evidence>
<keyword evidence="5" id="KW-1185">Reference proteome</keyword>
<evidence type="ECO:0000256" key="2">
    <source>
        <dbReference type="SAM" id="SignalP"/>
    </source>
</evidence>
<dbReference type="STRING" id="555512.SAMN04487993_10152"/>
<evidence type="ECO:0000256" key="1">
    <source>
        <dbReference type="ARBA" id="ARBA00007100"/>
    </source>
</evidence>
<dbReference type="Proteomes" id="UP000199093">
    <property type="component" value="Unassembled WGS sequence"/>
</dbReference>
<gene>
    <name evidence="4" type="ORF">SAMN04487993_10152</name>
</gene>
<evidence type="ECO:0000313" key="4">
    <source>
        <dbReference type="EMBL" id="SDJ01525.1"/>
    </source>
</evidence>
<reference evidence="4 5" key="1">
    <citation type="submission" date="2016-10" db="EMBL/GenBank/DDBJ databases">
        <authorList>
            <person name="de Groot N.N."/>
        </authorList>
    </citation>
    <scope>NUCLEOTIDE SEQUENCE [LARGE SCALE GENOMIC DNA]</scope>
    <source>
        <strain evidence="4 5">DSM 26424</strain>
    </source>
</reference>
<dbReference type="RefSeq" id="WP_089849102.1">
    <property type="nucleotide sequence ID" value="NZ_FNEJ01000015.1"/>
</dbReference>
<protein>
    <submittedName>
        <fullName evidence="4">Transglutaminase-like superfamily protein</fullName>
    </submittedName>
</protein>
<accession>A0A1G8QAL9</accession>
<sequence length="309" mass="34303">MFHSARLIALAIVCACGSAASADVRSDVKAIFAQDMEAIDLAQAKLELDRLVMPSVDVDVELAQIDAMTAELAAMIPAGADAWAKVEVLRRYLYEAGPWNDNRPFAYDMADPYGQIPGNKLLADYLDDRQGNCVTMLILMIILGQRIGLDITAASAPIHVLVKFRDDEGKLWNLEATSGGFPARDQHYRDLLPISDRAMETGIYLQPLTKAETVAVMAEVVMEDQIGKGRYMDGMAIADIALDHYPLFVQAMVRRGSATFLILKQDFEAKYPSLDAVPESERPRLDYLLRVNQTMFDKAENLGWEPFNP</sequence>
<dbReference type="AlphaFoldDB" id="A0A1G8QAL9"/>